<accession>A0A3E0H106</accession>
<keyword evidence="3" id="KW-1185">Reference proteome</keyword>
<keyword evidence="1" id="KW-0732">Signal</keyword>
<feature type="chain" id="PRO_5038881969" evidence="1">
    <location>
        <begin position="21"/>
        <end position="83"/>
    </location>
</feature>
<reference evidence="2 3" key="1">
    <citation type="submission" date="2018-08" db="EMBL/GenBank/DDBJ databases">
        <title>Genomic Encyclopedia of Archaeal and Bacterial Type Strains, Phase II (KMG-II): from individual species to whole genera.</title>
        <authorList>
            <person name="Goeker M."/>
        </authorList>
    </citation>
    <scope>NUCLEOTIDE SEQUENCE [LARGE SCALE GENOMIC DNA]</scope>
    <source>
        <strain evidence="2 3">DSM 45791</strain>
    </source>
</reference>
<dbReference type="AlphaFoldDB" id="A0A3E0H106"/>
<feature type="signal peptide" evidence="1">
    <location>
        <begin position="1"/>
        <end position="20"/>
    </location>
</feature>
<sequence length="83" mass="8515">MRLAGAALSVVLAGSLALGASQVARTDAAAPTAERNVVEVTHVDASAIAQFTTMIWMGNTSGAISCLFKVLPGHEVGEVMRSM</sequence>
<dbReference type="EMBL" id="QUNO01000018">
    <property type="protein sequence ID" value="REH35291.1"/>
    <property type="molecule type" value="Genomic_DNA"/>
</dbReference>
<name>A0A3E0H106_9PSEU</name>
<protein>
    <submittedName>
        <fullName evidence="2">Uncharacterized protein</fullName>
    </submittedName>
</protein>
<dbReference type="Proteomes" id="UP000256269">
    <property type="component" value="Unassembled WGS sequence"/>
</dbReference>
<evidence type="ECO:0000313" key="2">
    <source>
        <dbReference type="EMBL" id="REH35291.1"/>
    </source>
</evidence>
<comment type="caution">
    <text evidence="2">The sequence shown here is derived from an EMBL/GenBank/DDBJ whole genome shotgun (WGS) entry which is preliminary data.</text>
</comment>
<proteinExistence type="predicted"/>
<gene>
    <name evidence="2" type="ORF">BCF44_118151</name>
</gene>
<organism evidence="2 3">
    <name type="scientific">Kutzneria buriramensis</name>
    <dbReference type="NCBI Taxonomy" id="1045776"/>
    <lineage>
        <taxon>Bacteria</taxon>
        <taxon>Bacillati</taxon>
        <taxon>Actinomycetota</taxon>
        <taxon>Actinomycetes</taxon>
        <taxon>Pseudonocardiales</taxon>
        <taxon>Pseudonocardiaceae</taxon>
        <taxon>Kutzneria</taxon>
    </lineage>
</organism>
<dbReference type="RefSeq" id="WP_116180044.1">
    <property type="nucleotide sequence ID" value="NZ_CP144375.1"/>
</dbReference>
<evidence type="ECO:0000256" key="1">
    <source>
        <dbReference type="SAM" id="SignalP"/>
    </source>
</evidence>
<evidence type="ECO:0000313" key="3">
    <source>
        <dbReference type="Proteomes" id="UP000256269"/>
    </source>
</evidence>